<accession>A0ABQ8L1K6</accession>
<proteinExistence type="predicted"/>
<feature type="compositionally biased region" description="Polar residues" evidence="3">
    <location>
        <begin position="576"/>
        <end position="591"/>
    </location>
</feature>
<feature type="region of interest" description="Disordered" evidence="3">
    <location>
        <begin position="430"/>
        <end position="488"/>
    </location>
</feature>
<dbReference type="Gene3D" id="3.30.420.10">
    <property type="entry name" value="Ribonuclease H-like superfamily/Ribonuclease H"/>
    <property type="match status" value="1"/>
</dbReference>
<dbReference type="PANTHER" id="PTHR35617:SF3">
    <property type="entry name" value="CORE-BINDING (CB) DOMAIN-CONTAINING PROTEIN"/>
    <property type="match status" value="1"/>
</dbReference>
<evidence type="ECO:0000256" key="1">
    <source>
        <dbReference type="ARBA" id="ARBA00023125"/>
    </source>
</evidence>
<dbReference type="SUPFAM" id="SSF47823">
    <property type="entry name" value="lambda integrase-like, N-terminal domain"/>
    <property type="match status" value="1"/>
</dbReference>
<evidence type="ECO:0000313" key="4">
    <source>
        <dbReference type="EMBL" id="KAI2644627.1"/>
    </source>
</evidence>
<dbReference type="EMBL" id="JACTAM010002475">
    <property type="protein sequence ID" value="KAI2644627.1"/>
    <property type="molecule type" value="Genomic_DNA"/>
</dbReference>
<comment type="caution">
    <text evidence="4">The sequence shown here is derived from an EMBL/GenBank/DDBJ whole genome shotgun (WGS) entry which is preliminary data.</text>
</comment>
<keyword evidence="5" id="KW-1185">Reference proteome</keyword>
<evidence type="ECO:0000256" key="2">
    <source>
        <dbReference type="ARBA" id="ARBA00023172"/>
    </source>
</evidence>
<evidence type="ECO:0000313" key="5">
    <source>
        <dbReference type="Proteomes" id="UP000830375"/>
    </source>
</evidence>
<dbReference type="InterPro" id="IPR036397">
    <property type="entry name" value="RNaseH_sf"/>
</dbReference>
<reference evidence="4 5" key="1">
    <citation type="submission" date="2022-01" db="EMBL/GenBank/DDBJ databases">
        <title>A high-quality chromosome-level genome assembly of rohu carp, Labeo rohita.</title>
        <authorList>
            <person name="Arick M.A. II"/>
            <person name="Hsu C.-Y."/>
            <person name="Magbanua Z."/>
            <person name="Pechanova O."/>
            <person name="Grover C."/>
            <person name="Miller E."/>
            <person name="Thrash A."/>
            <person name="Ezzel L."/>
            <person name="Alam S."/>
            <person name="Benzie J."/>
            <person name="Hamilton M."/>
            <person name="Karsi A."/>
            <person name="Lawrence M.L."/>
            <person name="Peterson D.G."/>
        </authorList>
    </citation>
    <scope>NUCLEOTIDE SEQUENCE [LARGE SCALE GENOMIC DNA]</scope>
    <source>
        <strain evidence="5">BAU-BD-2019</strain>
        <tissue evidence="4">Blood</tissue>
    </source>
</reference>
<dbReference type="InterPro" id="IPR011010">
    <property type="entry name" value="DNA_brk_join_enz"/>
</dbReference>
<gene>
    <name evidence="4" type="ORF">H4Q32_028517</name>
</gene>
<protein>
    <submittedName>
        <fullName evidence="4">ORF V: Enzymatic polyprotein</fullName>
    </submittedName>
</protein>
<feature type="compositionally biased region" description="Polar residues" evidence="3">
    <location>
        <begin position="81"/>
        <end position="95"/>
    </location>
</feature>
<dbReference type="InterPro" id="IPR013762">
    <property type="entry name" value="Integrase-like_cat_sf"/>
</dbReference>
<dbReference type="SUPFAM" id="SSF56349">
    <property type="entry name" value="DNA breaking-rejoining enzymes"/>
    <property type="match status" value="1"/>
</dbReference>
<sequence>MSLCRMCGGPVEFPDAHEDCVLCLGRAHAEAALEGSDCKACEDLPIKILRARLAAVRSGGPLDPASSPPVAFEPRAGRPQASHSGGSNEGLTSAQRPRRPRTPEPPLVYAEESSRPPAEAREMVLFGYEEDDVMSTSASDPGAWSDAPSEASCTQTSLDAELMNILTEAVADLELDWAAPEQPSKRWMDGSFLGASRQAEVPQRPAPFFPELHEELVHGAPLTQPEPMHKGLSFSRRWRGRKRGGTRDRLPLRTPSRLTFVHPEPCRATAHIAEKAYISAGHAASALHTMAVLQVFQTRLLRSLDEEGPDPESLRKLRTAADLALAASKKVAQGIGRNMGSLVVLHRHLWLTLTEMQDAEKRQLLDAPVSPQGLFGVRVEAFSENDLALPPGPGPDRHQLSDQPGMLVVLHPRAGARVASLNRHFVRGSLRSPVSERSRPLVSKDDLRRKQSSVPEVRAGRKRARSVYDNGPAAKRACSRSEFTRRPEENPENVCVNVTLKPIYSVAINIKHYTPHQKSSFPPLTITRDISETSPPRDVSLSGSSVQPEFSDADVPVRCAVDVSPVGLLSSGVSSATGTQPSLQRTPPSPLSSHLSAWEALPSVSDWVINTIKRGYTLQFARRPPHFNGVIMSEVSEQNAPLLRAEISSLLAKQAVEVVPEEQKECGLYSRYFGTDMYEQGTAMGRVVRRTVVTTDASLSGWGALCDGRPAFGVWARDQKHWHINCLEMEAVRLALQNFLPFVKDHHVLIRTDNTAVVAYINRQGGTRSCALQGLARRLLLWADRVFLSIRAVHVLGNMNRGADMLSREGIIHGEWRLHPQTVKLIWSIFGEAEVDLFASEENAHCLLYFSLTISPLKGDALSSRWPMGRKYAFPPRQMAQPAVVSGIGEPVVDPPVADSAEKGFIVPGEGHHMAPKTGTMGSACVASQYGVNQLTVSQRILYMITEARAPSTRRLYGLKWKVFANWCASRHEDPISCDIPAVLTFLQERLDAGVSPSTLKVYVAAIAASHNMLEGRSVEHCPVHRSNQSTSFMSSDMKVLSFKTALLLALACGKRVGDLHALSVSSACMQFGPNDCMVRLTPRPGYTPKVLSTPFRAQVITVQAFCSSEPDTEAVSRKYALCPMRALHAYVNRTSQFRTSEQLFVCFAGVKKGGPLSKQRLSHWIVEAVRLAYDSQGLVCPIGVRAHSARSLASSWACAKGMSIQDICFAAGWSSHNTFARYYNLDIPSFAPHVLSVQEEKAEQPLDD</sequence>
<dbReference type="Gene3D" id="1.10.443.10">
    <property type="entry name" value="Intergrase catalytic core"/>
    <property type="match status" value="1"/>
</dbReference>
<dbReference type="SUPFAM" id="SSF53098">
    <property type="entry name" value="Ribonuclease H-like"/>
    <property type="match status" value="1"/>
</dbReference>
<keyword evidence="1" id="KW-0238">DNA-binding</keyword>
<dbReference type="InterPro" id="IPR012337">
    <property type="entry name" value="RNaseH-like_sf"/>
</dbReference>
<feature type="region of interest" description="Disordered" evidence="3">
    <location>
        <begin position="58"/>
        <end position="116"/>
    </location>
</feature>
<feature type="compositionally biased region" description="Basic and acidic residues" evidence="3">
    <location>
        <begin position="434"/>
        <end position="449"/>
    </location>
</feature>
<dbReference type="Gene3D" id="1.10.287.3160">
    <property type="match status" value="1"/>
</dbReference>
<dbReference type="CDD" id="cd09275">
    <property type="entry name" value="RNase_HI_RT_DIRS1"/>
    <property type="match status" value="1"/>
</dbReference>
<feature type="region of interest" description="Disordered" evidence="3">
    <location>
        <begin position="572"/>
        <end position="591"/>
    </location>
</feature>
<name>A0ABQ8L1K6_LABRO</name>
<dbReference type="InterPro" id="IPR010998">
    <property type="entry name" value="Integrase_recombinase_N"/>
</dbReference>
<organism evidence="4 5">
    <name type="scientific">Labeo rohita</name>
    <name type="common">Indian major carp</name>
    <name type="synonym">Cyprinus rohita</name>
    <dbReference type="NCBI Taxonomy" id="84645"/>
    <lineage>
        <taxon>Eukaryota</taxon>
        <taxon>Metazoa</taxon>
        <taxon>Chordata</taxon>
        <taxon>Craniata</taxon>
        <taxon>Vertebrata</taxon>
        <taxon>Euteleostomi</taxon>
        <taxon>Actinopterygii</taxon>
        <taxon>Neopterygii</taxon>
        <taxon>Teleostei</taxon>
        <taxon>Ostariophysi</taxon>
        <taxon>Cypriniformes</taxon>
        <taxon>Cyprinidae</taxon>
        <taxon>Labeoninae</taxon>
        <taxon>Labeonini</taxon>
        <taxon>Labeo</taxon>
    </lineage>
</organism>
<dbReference type="Proteomes" id="UP000830375">
    <property type="component" value="Unassembled WGS sequence"/>
</dbReference>
<dbReference type="PANTHER" id="PTHR35617">
    <property type="entry name" value="PHAGE_INTEGRASE DOMAIN-CONTAINING PROTEIN"/>
    <property type="match status" value="1"/>
</dbReference>
<evidence type="ECO:0000256" key="3">
    <source>
        <dbReference type="SAM" id="MobiDB-lite"/>
    </source>
</evidence>
<dbReference type="Gene3D" id="1.10.150.130">
    <property type="match status" value="1"/>
</dbReference>
<keyword evidence="2" id="KW-0233">DNA recombination</keyword>